<reference evidence="2 3" key="1">
    <citation type="journal article" date="2015" name="Genome Biol. Evol.">
        <title>Comparative Genomics of a Bacterivorous Green Alga Reveals Evolutionary Causalities and Consequences of Phago-Mixotrophic Mode of Nutrition.</title>
        <authorList>
            <person name="Burns J.A."/>
            <person name="Paasch A."/>
            <person name="Narechania A."/>
            <person name="Kim E."/>
        </authorList>
    </citation>
    <scope>NUCLEOTIDE SEQUENCE [LARGE SCALE GENOMIC DNA]</scope>
    <source>
        <strain evidence="2 3">PLY_AMNH</strain>
    </source>
</reference>
<dbReference type="Proteomes" id="UP001190700">
    <property type="component" value="Unassembled WGS sequence"/>
</dbReference>
<dbReference type="GO" id="GO:0009507">
    <property type="term" value="C:chloroplast"/>
    <property type="evidence" value="ECO:0007669"/>
    <property type="project" value="TreeGrafter"/>
</dbReference>
<evidence type="ECO:0000313" key="3">
    <source>
        <dbReference type="Proteomes" id="UP001190700"/>
    </source>
</evidence>
<dbReference type="Gene3D" id="3.40.250.10">
    <property type="entry name" value="Rhodanese-like domain"/>
    <property type="match status" value="1"/>
</dbReference>
<evidence type="ECO:0000259" key="1">
    <source>
        <dbReference type="PROSITE" id="PS50206"/>
    </source>
</evidence>
<dbReference type="Pfam" id="PF00581">
    <property type="entry name" value="Rhodanese"/>
    <property type="match status" value="1"/>
</dbReference>
<dbReference type="CDD" id="cd00158">
    <property type="entry name" value="RHOD"/>
    <property type="match status" value="1"/>
</dbReference>
<dbReference type="PROSITE" id="PS50206">
    <property type="entry name" value="RHODANESE_3"/>
    <property type="match status" value="1"/>
</dbReference>
<name>A0AAE0F4C2_9CHLO</name>
<organism evidence="2 3">
    <name type="scientific">Cymbomonas tetramitiformis</name>
    <dbReference type="NCBI Taxonomy" id="36881"/>
    <lineage>
        <taxon>Eukaryota</taxon>
        <taxon>Viridiplantae</taxon>
        <taxon>Chlorophyta</taxon>
        <taxon>Pyramimonadophyceae</taxon>
        <taxon>Pyramimonadales</taxon>
        <taxon>Pyramimonadaceae</taxon>
        <taxon>Cymbomonas</taxon>
    </lineage>
</organism>
<dbReference type="PANTHER" id="PTHR44920:SF2">
    <property type="entry name" value="RHODANESE DOMAIN-CONTAINING PROTEIN"/>
    <property type="match status" value="1"/>
</dbReference>
<proteinExistence type="predicted"/>
<dbReference type="InterPro" id="IPR036873">
    <property type="entry name" value="Rhodanese-like_dom_sf"/>
</dbReference>
<dbReference type="InterPro" id="IPR043186">
    <property type="entry name" value="Str14"/>
</dbReference>
<feature type="domain" description="Rhodanese" evidence="1">
    <location>
        <begin position="47"/>
        <end position="75"/>
    </location>
</feature>
<accession>A0AAE0F4C2</accession>
<dbReference type="EMBL" id="LGRX02026447">
    <property type="protein sequence ID" value="KAK3250867.1"/>
    <property type="molecule type" value="Genomic_DNA"/>
</dbReference>
<evidence type="ECO:0000313" key="2">
    <source>
        <dbReference type="EMBL" id="KAK3250867.1"/>
    </source>
</evidence>
<dbReference type="AlphaFoldDB" id="A0AAE0F4C2"/>
<dbReference type="PANTHER" id="PTHR44920">
    <property type="entry name" value="RHODANESE-LIKE DOMAIN-CONTAINING PROTEIN 14, CHLOROPLASTIC-RELATED"/>
    <property type="match status" value="1"/>
</dbReference>
<keyword evidence="3" id="KW-1185">Reference proteome</keyword>
<comment type="caution">
    <text evidence="2">The sequence shown here is derived from an EMBL/GenBank/DDBJ whole genome shotgun (WGS) entry which is preliminary data.</text>
</comment>
<sequence length="110" mass="12161">MAFDDPEFDPTVIPKSGSAYTLWPVVHSELMDRNLQSIDGSKALQMQKKGAIVVDVREAKQFEQCHIDGAINVPMFQPVQGNSTFDNLKRLAMAAFAMQATGVLHRLLDA</sequence>
<gene>
    <name evidence="2" type="ORF">CYMTET_39778</name>
</gene>
<protein>
    <recommendedName>
        <fullName evidence="1">Rhodanese domain-containing protein</fullName>
    </recommendedName>
</protein>
<dbReference type="SUPFAM" id="SSF52821">
    <property type="entry name" value="Rhodanese/Cell cycle control phosphatase"/>
    <property type="match status" value="1"/>
</dbReference>
<dbReference type="InterPro" id="IPR001763">
    <property type="entry name" value="Rhodanese-like_dom"/>
</dbReference>